<dbReference type="NCBIfam" id="NF008745">
    <property type="entry name" value="PRK11778.1"/>
    <property type="match status" value="1"/>
</dbReference>
<feature type="domain" description="Peptidase S49" evidence="12">
    <location>
        <begin position="590"/>
        <end position="732"/>
    </location>
</feature>
<dbReference type="OrthoDB" id="45421at2759"/>
<feature type="region of interest" description="Disordered" evidence="10">
    <location>
        <begin position="329"/>
        <end position="352"/>
    </location>
</feature>
<evidence type="ECO:0000259" key="12">
    <source>
        <dbReference type="Pfam" id="PF01343"/>
    </source>
</evidence>
<dbReference type="SUPFAM" id="SSF52096">
    <property type="entry name" value="ClpP/crotonase"/>
    <property type="match status" value="1"/>
</dbReference>
<dbReference type="GO" id="GO:0005886">
    <property type="term" value="C:plasma membrane"/>
    <property type="evidence" value="ECO:0007669"/>
    <property type="project" value="UniProtKB-SubCell"/>
</dbReference>
<dbReference type="PANTHER" id="PTHR42987">
    <property type="entry name" value="PEPTIDASE S49"/>
    <property type="match status" value="1"/>
</dbReference>
<feature type="compositionally biased region" description="Low complexity" evidence="10">
    <location>
        <begin position="39"/>
        <end position="59"/>
    </location>
</feature>
<keyword evidence="8 11" id="KW-1133">Transmembrane helix</keyword>
<keyword evidence="3" id="KW-1003">Cell membrane</keyword>
<sequence length="848" mass="87324">MHASIAAASSRAALPPRSFGRRRVGVVRVVVAASVDVASSTPSSSSSARRSRAVVVAPRTRTRTRTSARRVVIATRAAGSDSEASSNAAAASLASSADDASRDDAASTTPTTALIAATVAFAAALSSPADALAAAASASSSSPSELATVAAAFGGFHPGEWLTASWAAVAGALASPEAKELWMYTLKTLISWGVPAAVVGVVAFAVIASSRRGKDGVGGEKRGGGGGVFGFLGGKGGGSGAEPSPFVIKRLNDKLDSYAYAFGEATGGAEAVEIARKRESFGKKYASTLGRLTVKERDAIDRATSTWARKDAALRAEMASAARRMRADAARAANKGRSDSDADADESLTPLDDFPLLDEVEDEIERAALADARAFADAADAEAMTKSTDEDDDESRRIASDGGFGFKMPKLPSLPGGGAAKKLAALAAKRADAEAEYVKAVSAALPSHKRARLAKLLSDPRMSPGWEGDRDPLVVPEARLAQRDKPHVFVLQFFGDVRASQAANLREEVTAVLRNAKRSRADEGLCPAHLSAHTSLSIPALDAFQLHLTPFNSTPTSLCMERPEVVLVLNTGGGTVTGYGLAAAQLTRIRDAGIKLTICVEQVAASGGYMMACVADRLVASPFAVLGSIGVISEVPNLYERLKKEGIEFQTITAGKFKRTLTPTKKIEKADVEKSTRDIEDVLTLFKGFVKSQRPGLDIDDVATGETWFGEDAMNKGLCDALQTTDDVLLQLLSDGKEIFSVKYAPPRTGAAALLGGAGAGVGGGGGGWGALRAAALGVAGFAAAAGGDAAGAFAGSSLGLGGGGAGNGNGSVMAVDGERAAEKVMARDGYYAMWDAPYGDDADELVF</sequence>
<organism evidence="15">
    <name type="scientific">Micromonas pusilla (strain CCMP1545)</name>
    <name type="common">Picoplanktonic green alga</name>
    <dbReference type="NCBI Taxonomy" id="564608"/>
    <lineage>
        <taxon>Eukaryota</taxon>
        <taxon>Viridiplantae</taxon>
        <taxon>Chlorophyta</taxon>
        <taxon>Mamiellophyceae</taxon>
        <taxon>Mamiellales</taxon>
        <taxon>Mamiellaceae</taxon>
        <taxon>Micromonas</taxon>
    </lineage>
</organism>
<evidence type="ECO:0000256" key="1">
    <source>
        <dbReference type="ARBA" id="ARBA00004236"/>
    </source>
</evidence>
<reference evidence="14 15" key="1">
    <citation type="journal article" date="2009" name="Science">
        <title>Green evolution and dynamic adaptations revealed by genomes of the marine picoeukaryotes Micromonas.</title>
        <authorList>
            <person name="Worden A.Z."/>
            <person name="Lee J.H."/>
            <person name="Mock T."/>
            <person name="Rouze P."/>
            <person name="Simmons M.P."/>
            <person name="Aerts A.L."/>
            <person name="Allen A.E."/>
            <person name="Cuvelier M.L."/>
            <person name="Derelle E."/>
            <person name="Everett M.V."/>
            <person name="Foulon E."/>
            <person name="Grimwood J."/>
            <person name="Gundlach H."/>
            <person name="Henrissat B."/>
            <person name="Napoli C."/>
            <person name="McDonald S.M."/>
            <person name="Parker M.S."/>
            <person name="Rombauts S."/>
            <person name="Salamov A."/>
            <person name="Von Dassow P."/>
            <person name="Badger J.H."/>
            <person name="Coutinho P.M."/>
            <person name="Demir E."/>
            <person name="Dubchak I."/>
            <person name="Gentemann C."/>
            <person name="Eikrem W."/>
            <person name="Gready J.E."/>
            <person name="John U."/>
            <person name="Lanier W."/>
            <person name="Lindquist E.A."/>
            <person name="Lucas S."/>
            <person name="Mayer K.F."/>
            <person name="Moreau H."/>
            <person name="Not F."/>
            <person name="Otillar R."/>
            <person name="Panaud O."/>
            <person name="Pangilinan J."/>
            <person name="Paulsen I."/>
            <person name="Piegu B."/>
            <person name="Poliakov A."/>
            <person name="Robbens S."/>
            <person name="Schmutz J."/>
            <person name="Toulza E."/>
            <person name="Wyss T."/>
            <person name="Zelensky A."/>
            <person name="Zhou K."/>
            <person name="Armbrust E.V."/>
            <person name="Bhattacharya D."/>
            <person name="Goodenough U.W."/>
            <person name="Van de Peer Y."/>
            <person name="Grigoriev I.V."/>
        </authorList>
    </citation>
    <scope>NUCLEOTIDE SEQUENCE [LARGE SCALE GENOMIC DNA]</scope>
    <source>
        <strain evidence="14 15">CCMP1545</strain>
    </source>
</reference>
<dbReference type="RefSeq" id="XP_003056657.1">
    <property type="nucleotide sequence ID" value="XM_003056611.1"/>
</dbReference>
<evidence type="ECO:0000256" key="8">
    <source>
        <dbReference type="ARBA" id="ARBA00022989"/>
    </source>
</evidence>
<dbReference type="AlphaFoldDB" id="C1MNI5"/>
<evidence type="ECO:0000313" key="15">
    <source>
        <dbReference type="Proteomes" id="UP000001876"/>
    </source>
</evidence>
<evidence type="ECO:0000256" key="9">
    <source>
        <dbReference type="ARBA" id="ARBA00023136"/>
    </source>
</evidence>
<dbReference type="Pfam" id="PF08496">
    <property type="entry name" value="Peptidase_S49_N"/>
    <property type="match status" value="1"/>
</dbReference>
<dbReference type="InterPro" id="IPR002142">
    <property type="entry name" value="Peptidase_S49"/>
</dbReference>
<evidence type="ECO:0000256" key="7">
    <source>
        <dbReference type="ARBA" id="ARBA00022825"/>
    </source>
</evidence>
<dbReference type="STRING" id="564608.C1MNI5"/>
<comment type="similarity">
    <text evidence="2">Belongs to the peptidase S49 family.</text>
</comment>
<accession>C1MNI5</accession>
<feature type="region of interest" description="Disordered" evidence="10">
    <location>
        <begin position="39"/>
        <end position="66"/>
    </location>
</feature>
<dbReference type="InterPro" id="IPR029045">
    <property type="entry name" value="ClpP/crotonase-like_dom_sf"/>
</dbReference>
<feature type="domain" description="Peptidase S49 N-terminal proteobacteria" evidence="13">
    <location>
        <begin position="481"/>
        <end position="519"/>
    </location>
</feature>
<protein>
    <submittedName>
        <fullName evidence="14">Predicted protein</fullName>
    </submittedName>
</protein>
<keyword evidence="7" id="KW-0720">Serine protease</keyword>
<evidence type="ECO:0000256" key="3">
    <source>
        <dbReference type="ARBA" id="ARBA00022475"/>
    </source>
</evidence>
<evidence type="ECO:0000256" key="5">
    <source>
        <dbReference type="ARBA" id="ARBA00022692"/>
    </source>
</evidence>
<evidence type="ECO:0000256" key="2">
    <source>
        <dbReference type="ARBA" id="ARBA00008683"/>
    </source>
</evidence>
<keyword evidence="9 11" id="KW-0472">Membrane</keyword>
<dbReference type="CDD" id="cd07023">
    <property type="entry name" value="S49_Sppa_N_C"/>
    <property type="match status" value="1"/>
</dbReference>
<dbReference type="PANTHER" id="PTHR42987:SF4">
    <property type="entry name" value="PROTEASE SOHB-RELATED"/>
    <property type="match status" value="1"/>
</dbReference>
<keyword evidence="5 11" id="KW-0812">Transmembrane</keyword>
<dbReference type="Gene3D" id="3.90.226.10">
    <property type="entry name" value="2-enoyl-CoA Hydratase, Chain A, domain 1"/>
    <property type="match status" value="1"/>
</dbReference>
<keyword evidence="4" id="KW-0645">Protease</keyword>
<dbReference type="GeneID" id="9682550"/>
<name>C1MNI5_MICPC</name>
<dbReference type="InterPro" id="IPR013703">
    <property type="entry name" value="Peptidase_S49_N_proteobac"/>
</dbReference>
<dbReference type="EMBL" id="GG663737">
    <property type="protein sequence ID" value="EEH58302.1"/>
    <property type="molecule type" value="Genomic_DNA"/>
</dbReference>
<evidence type="ECO:0000256" key="6">
    <source>
        <dbReference type="ARBA" id="ARBA00022801"/>
    </source>
</evidence>
<comment type="subcellular location">
    <subcellularLocation>
        <location evidence="1">Cell membrane</location>
    </subcellularLocation>
</comment>
<feature type="region of interest" description="Disordered" evidence="10">
    <location>
        <begin position="381"/>
        <end position="402"/>
    </location>
</feature>
<evidence type="ECO:0000259" key="13">
    <source>
        <dbReference type="Pfam" id="PF08496"/>
    </source>
</evidence>
<dbReference type="GO" id="GO:0004252">
    <property type="term" value="F:serine-type endopeptidase activity"/>
    <property type="evidence" value="ECO:0007669"/>
    <property type="project" value="InterPro"/>
</dbReference>
<evidence type="ECO:0000256" key="4">
    <source>
        <dbReference type="ARBA" id="ARBA00022670"/>
    </source>
</evidence>
<dbReference type="eggNOG" id="ENOG502QQH5">
    <property type="taxonomic scope" value="Eukaryota"/>
</dbReference>
<gene>
    <name evidence="14" type="ORF">MICPUCDRAFT_55912</name>
</gene>
<dbReference type="Proteomes" id="UP000001876">
    <property type="component" value="Unassembled WGS sequence"/>
</dbReference>
<evidence type="ECO:0000256" key="10">
    <source>
        <dbReference type="SAM" id="MobiDB-lite"/>
    </source>
</evidence>
<evidence type="ECO:0000313" key="14">
    <source>
        <dbReference type="EMBL" id="EEH58302.1"/>
    </source>
</evidence>
<evidence type="ECO:0000256" key="11">
    <source>
        <dbReference type="SAM" id="Phobius"/>
    </source>
</evidence>
<dbReference type="KEGG" id="mpp:MICPUCDRAFT_55912"/>
<dbReference type="InterPro" id="IPR047272">
    <property type="entry name" value="S49_SppA_C"/>
</dbReference>
<proteinExistence type="inferred from homology"/>
<keyword evidence="15" id="KW-1185">Reference proteome</keyword>
<dbReference type="Pfam" id="PF01343">
    <property type="entry name" value="Peptidase_S49"/>
    <property type="match status" value="1"/>
</dbReference>
<feature type="transmembrane region" description="Helical" evidence="11">
    <location>
        <begin position="189"/>
        <end position="208"/>
    </location>
</feature>
<keyword evidence="6" id="KW-0378">Hydrolase</keyword>
<dbReference type="GO" id="GO:0006508">
    <property type="term" value="P:proteolysis"/>
    <property type="evidence" value="ECO:0007669"/>
    <property type="project" value="UniProtKB-KW"/>
</dbReference>
<dbReference type="Gene3D" id="6.20.330.10">
    <property type="match status" value="1"/>
</dbReference>